<evidence type="ECO:0000313" key="7">
    <source>
        <dbReference type="EMBL" id="MDA0164528.1"/>
    </source>
</evidence>
<keyword evidence="8" id="KW-1185">Reference proteome</keyword>
<feature type="active site" description="Proton donor" evidence="3">
    <location>
        <position position="284"/>
    </location>
</feature>
<evidence type="ECO:0000256" key="2">
    <source>
        <dbReference type="ARBA" id="ARBA00023277"/>
    </source>
</evidence>
<comment type="caution">
    <text evidence="7">The sequence shown here is derived from an EMBL/GenBank/DDBJ whole genome shotgun (WGS) entry which is preliminary data.</text>
</comment>
<keyword evidence="2 4" id="KW-0119">Carbohydrate metabolism</keyword>
<dbReference type="SUPFAM" id="SSF88713">
    <property type="entry name" value="Glycoside hydrolase/deacetylase"/>
    <property type="match status" value="1"/>
</dbReference>
<proteinExistence type="inferred from homology"/>
<dbReference type="InterPro" id="IPR004300">
    <property type="entry name" value="Glyco_hydro_57_N"/>
</dbReference>
<evidence type="ECO:0000259" key="6">
    <source>
        <dbReference type="Pfam" id="PF09210"/>
    </source>
</evidence>
<evidence type="ECO:0000256" key="1">
    <source>
        <dbReference type="ARBA" id="ARBA00006821"/>
    </source>
</evidence>
<dbReference type="PANTHER" id="PTHR41695">
    <property type="entry name" value="1,4-ALPHA-GLUCAN BRANCHING ENZYME RV3031-RELATED"/>
    <property type="match status" value="1"/>
</dbReference>
<accession>A0A9X3N4A7</accession>
<dbReference type="EMBL" id="JAPDOD010000035">
    <property type="protein sequence ID" value="MDA0164528.1"/>
    <property type="molecule type" value="Genomic_DNA"/>
</dbReference>
<dbReference type="GO" id="GO:0005576">
    <property type="term" value="C:extracellular region"/>
    <property type="evidence" value="ECO:0007669"/>
    <property type="project" value="TreeGrafter"/>
</dbReference>
<dbReference type="Gene3D" id="3.20.110.10">
    <property type="entry name" value="Glycoside hydrolase 38, N terminal domain"/>
    <property type="match status" value="1"/>
</dbReference>
<comment type="similarity">
    <text evidence="1 4">Belongs to the glycosyl hydrolase 57 family.</text>
</comment>
<dbReference type="Proteomes" id="UP001149140">
    <property type="component" value="Unassembled WGS sequence"/>
</dbReference>
<reference evidence="7" key="1">
    <citation type="submission" date="2022-10" db="EMBL/GenBank/DDBJ databases">
        <title>The WGS of Solirubrobacter ginsenosidimutans DSM 21036.</title>
        <authorList>
            <person name="Jiang Z."/>
        </authorList>
    </citation>
    <scope>NUCLEOTIDE SEQUENCE</scope>
    <source>
        <strain evidence="7">DSM 21036</strain>
    </source>
</reference>
<dbReference type="InterPro" id="IPR011330">
    <property type="entry name" value="Glyco_hydro/deAcase_b/a-brl"/>
</dbReference>
<dbReference type="Gene3D" id="1.20.1430.10">
    <property type="entry name" value="Families 57/38 glycoside transferase, middle domain"/>
    <property type="match status" value="1"/>
</dbReference>
<dbReference type="InterPro" id="IPR015293">
    <property type="entry name" value="BE_C"/>
</dbReference>
<dbReference type="PANTHER" id="PTHR41695:SF1">
    <property type="entry name" value="1,4-ALPHA-GLUCAN BRANCHING ENZYME TK1436"/>
    <property type="match status" value="1"/>
</dbReference>
<evidence type="ECO:0000259" key="5">
    <source>
        <dbReference type="Pfam" id="PF03065"/>
    </source>
</evidence>
<evidence type="ECO:0000313" key="8">
    <source>
        <dbReference type="Proteomes" id="UP001149140"/>
    </source>
</evidence>
<protein>
    <submittedName>
        <fullName evidence="7">DUF1957 domain-containing protein</fullName>
    </submittedName>
</protein>
<dbReference type="GO" id="GO:0003844">
    <property type="term" value="F:1,4-alpha-glucan branching enzyme activity"/>
    <property type="evidence" value="ECO:0007669"/>
    <property type="project" value="InterPro"/>
</dbReference>
<evidence type="ECO:0000256" key="3">
    <source>
        <dbReference type="PIRSR" id="PIRSR640042-1"/>
    </source>
</evidence>
<dbReference type="InterPro" id="IPR028995">
    <property type="entry name" value="Glyco_hydro_57/38_cen_sf"/>
</dbReference>
<dbReference type="SUPFAM" id="SSF88688">
    <property type="entry name" value="Families 57/38 glycoside transferase middle domain"/>
    <property type="match status" value="1"/>
</dbReference>
<gene>
    <name evidence="7" type="ORF">OM076_29930</name>
</gene>
<organism evidence="7 8">
    <name type="scientific">Solirubrobacter ginsenosidimutans</name>
    <dbReference type="NCBI Taxonomy" id="490573"/>
    <lineage>
        <taxon>Bacteria</taxon>
        <taxon>Bacillati</taxon>
        <taxon>Actinomycetota</taxon>
        <taxon>Thermoleophilia</taxon>
        <taxon>Solirubrobacterales</taxon>
        <taxon>Solirubrobacteraceae</taxon>
        <taxon>Solirubrobacter</taxon>
    </lineage>
</organism>
<feature type="active site" description="Nucleophile" evidence="3">
    <location>
        <position position="171"/>
    </location>
</feature>
<feature type="domain" description="Glycoside hydrolase family 57 N-terminal" evidence="5">
    <location>
        <begin position="128"/>
        <end position="199"/>
    </location>
</feature>
<dbReference type="InterPro" id="IPR027291">
    <property type="entry name" value="Glyco_hydro_38_N_sf"/>
</dbReference>
<evidence type="ECO:0000256" key="4">
    <source>
        <dbReference type="RuleBase" id="RU361196"/>
    </source>
</evidence>
<dbReference type="RefSeq" id="WP_270043782.1">
    <property type="nucleotide sequence ID" value="NZ_JAPDOD010000035.1"/>
</dbReference>
<feature type="domain" description="1,4-alpha-glucan branching enzyme C-terminal" evidence="6">
    <location>
        <begin position="359"/>
        <end position="400"/>
    </location>
</feature>
<name>A0A9X3N4A7_9ACTN</name>
<sequence length="438" mass="47901">MNRLSIVLHTHMPYVEGFGTWPFGEEWLWEAIATSYLPLLDVLDAHPGKVTLSITPVLADQLEAPGALERCLTFLREIRPASHGLDAVDHPQLAAQIAYSAAHYESAVESLERRGDLLAVFAPHVSWTSAATHAVLPLLATDAGVRLQLETGIASHRRRFGTWDGGFWLPECAHAPWLDGLLEEAGVHLTCVDWSASLQAGPYTTEAGIFLVALDRAGIDRVWDARGYPSHGDYRDSHRLTERAHALWANDGQPYDPERGAARARADAEAFVASFDGPAVVAFDTELFGHHWHEGVTFLQRVLELADVAPVGIDHASDGPGEIAPSSWGAGRDLRTWSRGELAWTQRSAELAALGADPSDRALRELLALQSSDWAFLIDSATAGDYPRERAEAHYQNVFAALAGESSDELRNLAPELAKWAFVQPCVQASRRTGRSFS</sequence>
<dbReference type="GO" id="GO:0030979">
    <property type="term" value="P:alpha-glucan biosynthetic process"/>
    <property type="evidence" value="ECO:0007669"/>
    <property type="project" value="InterPro"/>
</dbReference>
<dbReference type="InterPro" id="IPR037090">
    <property type="entry name" value="57_glycoside_trans_central"/>
</dbReference>
<dbReference type="AlphaFoldDB" id="A0A9X3N4A7"/>
<dbReference type="InterPro" id="IPR040042">
    <property type="entry name" value="Branching_enz_MT3115-like"/>
</dbReference>
<dbReference type="Pfam" id="PF09210">
    <property type="entry name" value="BE_C"/>
    <property type="match status" value="1"/>
</dbReference>
<dbReference type="Pfam" id="PF03065">
    <property type="entry name" value="Glyco_hydro_57"/>
    <property type="match status" value="1"/>
</dbReference>